<feature type="region of interest" description="Disordered" evidence="1">
    <location>
        <begin position="388"/>
        <end position="431"/>
    </location>
</feature>
<reference evidence="2 3" key="1">
    <citation type="journal article" date="2018" name="Cell">
        <title>The Chara Genome: Secondary Complexity and Implications for Plant Terrestrialization.</title>
        <authorList>
            <person name="Nishiyama T."/>
            <person name="Sakayama H."/>
            <person name="Vries J.D."/>
            <person name="Buschmann H."/>
            <person name="Saint-Marcoux D."/>
            <person name="Ullrich K.K."/>
            <person name="Haas F.B."/>
            <person name="Vanderstraeten L."/>
            <person name="Becker D."/>
            <person name="Lang D."/>
            <person name="Vosolsobe S."/>
            <person name="Rombauts S."/>
            <person name="Wilhelmsson P.K.I."/>
            <person name="Janitza P."/>
            <person name="Kern R."/>
            <person name="Heyl A."/>
            <person name="Rumpler F."/>
            <person name="Villalobos L.I.A.C."/>
            <person name="Clay J.M."/>
            <person name="Skokan R."/>
            <person name="Toyoda A."/>
            <person name="Suzuki Y."/>
            <person name="Kagoshima H."/>
            <person name="Schijlen E."/>
            <person name="Tajeshwar N."/>
            <person name="Catarino B."/>
            <person name="Hetherington A.J."/>
            <person name="Saltykova A."/>
            <person name="Bonnot C."/>
            <person name="Breuninger H."/>
            <person name="Symeonidi A."/>
            <person name="Radhakrishnan G.V."/>
            <person name="Van Nieuwerburgh F."/>
            <person name="Deforce D."/>
            <person name="Chang C."/>
            <person name="Karol K.G."/>
            <person name="Hedrich R."/>
            <person name="Ulvskov P."/>
            <person name="Glockner G."/>
            <person name="Delwiche C.F."/>
            <person name="Petrasek J."/>
            <person name="Van de Peer Y."/>
            <person name="Friml J."/>
            <person name="Beilby M."/>
            <person name="Dolan L."/>
            <person name="Kohara Y."/>
            <person name="Sugano S."/>
            <person name="Fujiyama A."/>
            <person name="Delaux P.-M."/>
            <person name="Quint M."/>
            <person name="TheiBen G."/>
            <person name="Hagemann M."/>
            <person name="Harholt J."/>
            <person name="Dunand C."/>
            <person name="Zachgo S."/>
            <person name="Langdale J."/>
            <person name="Maumus F."/>
            <person name="Straeten D.V.D."/>
            <person name="Gould S.B."/>
            <person name="Rensing S.A."/>
        </authorList>
    </citation>
    <scope>NUCLEOTIDE SEQUENCE [LARGE SCALE GENOMIC DNA]</scope>
    <source>
        <strain evidence="2 3">S276</strain>
    </source>
</reference>
<dbReference type="Proteomes" id="UP000265515">
    <property type="component" value="Unassembled WGS sequence"/>
</dbReference>
<evidence type="ECO:0000313" key="3">
    <source>
        <dbReference type="Proteomes" id="UP000265515"/>
    </source>
</evidence>
<gene>
    <name evidence="2" type="ORF">CBR_g42167</name>
</gene>
<evidence type="ECO:0000256" key="1">
    <source>
        <dbReference type="SAM" id="MobiDB-lite"/>
    </source>
</evidence>
<dbReference type="InterPro" id="IPR015943">
    <property type="entry name" value="WD40/YVTN_repeat-like_dom_sf"/>
</dbReference>
<organism evidence="2 3">
    <name type="scientific">Chara braunii</name>
    <name type="common">Braun's stonewort</name>
    <dbReference type="NCBI Taxonomy" id="69332"/>
    <lineage>
        <taxon>Eukaryota</taxon>
        <taxon>Viridiplantae</taxon>
        <taxon>Streptophyta</taxon>
        <taxon>Charophyceae</taxon>
        <taxon>Charales</taxon>
        <taxon>Characeae</taxon>
        <taxon>Chara</taxon>
    </lineage>
</organism>
<keyword evidence="3" id="KW-1185">Reference proteome</keyword>
<proteinExistence type="predicted"/>
<evidence type="ECO:0000313" key="2">
    <source>
        <dbReference type="EMBL" id="GBG86883.1"/>
    </source>
</evidence>
<dbReference type="Gene3D" id="2.130.10.10">
    <property type="entry name" value="YVTN repeat-like/Quinoprotein amine dehydrogenase"/>
    <property type="match status" value="1"/>
</dbReference>
<name>A0A388LX95_CHABU</name>
<comment type="caution">
    <text evidence="2">The sequence shown here is derived from an EMBL/GenBank/DDBJ whole genome shotgun (WGS) entry which is preliminary data.</text>
</comment>
<dbReference type="EMBL" id="BFEA01000584">
    <property type="protein sequence ID" value="GBG86883.1"/>
    <property type="molecule type" value="Genomic_DNA"/>
</dbReference>
<dbReference type="Gramene" id="GBG86883">
    <property type="protein sequence ID" value="GBG86883"/>
    <property type="gene ID" value="CBR_g42167"/>
</dbReference>
<sequence length="431" mass="45999">MTTMAGTSVWATVFFQKRENNLWMKRRLFFLMGLVMAVVVAPSMCGVGATTRVAISRTHCYAARGKKGLLMFPINRRSDYEVMPPPVGLGQVYDIFLEPSGRFLFVLSLGGSVNGTESMSGFTVLSLADPMAPAVIGTPLPVPAGPYGAICGKAGTVIVAGGESNLTVWRYDRSTGAITGGRPVKSFRIGKSQDRVLLSNDGRVAYVKGELDPAMGMGVGYGVMIVPLSNPTLIQPIQVPNAPAPLGSGMPPLVFPMESALSEDGKVLFTAHGEGVSSVNVSDPLDCLLLTDVETIPQEYYSIAVVGQRAYAVGYSPYPRMIELDVSDPEKLVVKKLWRLTFKKPVSIAANENFFFIGDRASDCVVVIDRTNYLASWAGCTVKPKPLSPVRSSLQGQRGPGSWRGTPNTPSLPPPSSSSSGAPAGTRHRGH</sequence>
<dbReference type="SUPFAM" id="SSF75011">
    <property type="entry name" value="3-carboxy-cis,cis-mucoante lactonizing enzyme"/>
    <property type="match status" value="1"/>
</dbReference>
<dbReference type="AlphaFoldDB" id="A0A388LX95"/>
<protein>
    <submittedName>
        <fullName evidence="2">Uncharacterized protein</fullName>
    </submittedName>
</protein>
<accession>A0A388LX95</accession>